<comment type="caution">
    <text evidence="3">The sequence shown here is derived from an EMBL/GenBank/DDBJ whole genome shotgun (WGS) entry which is preliminary data.</text>
</comment>
<dbReference type="Proteomes" id="UP001589628">
    <property type="component" value="Unassembled WGS sequence"/>
</dbReference>
<dbReference type="InterPro" id="IPR028082">
    <property type="entry name" value="Peripla_BP_I"/>
</dbReference>
<name>A0ABV5Z835_9GAMM</name>
<feature type="signal peptide" evidence="1">
    <location>
        <begin position="1"/>
        <end position="30"/>
    </location>
</feature>
<dbReference type="PANTHER" id="PTHR30146">
    <property type="entry name" value="LACI-RELATED TRANSCRIPTIONAL REPRESSOR"/>
    <property type="match status" value="1"/>
</dbReference>
<feature type="domain" description="Periplasmic binding protein" evidence="2">
    <location>
        <begin position="89"/>
        <end position="335"/>
    </location>
</feature>
<proteinExistence type="predicted"/>
<evidence type="ECO:0000313" key="3">
    <source>
        <dbReference type="EMBL" id="MFB9885444.1"/>
    </source>
</evidence>
<evidence type="ECO:0000313" key="4">
    <source>
        <dbReference type="Proteomes" id="UP001589628"/>
    </source>
</evidence>
<keyword evidence="4" id="KW-1185">Reference proteome</keyword>
<dbReference type="InterPro" id="IPR025997">
    <property type="entry name" value="SBP_2_dom"/>
</dbReference>
<reference evidence="3 4" key="1">
    <citation type="submission" date="2024-09" db="EMBL/GenBank/DDBJ databases">
        <authorList>
            <person name="Sun Q."/>
            <person name="Mori K."/>
        </authorList>
    </citation>
    <scope>NUCLEOTIDE SEQUENCE [LARGE SCALE GENOMIC DNA]</scope>
    <source>
        <strain evidence="3 4">ATCC 51285</strain>
    </source>
</reference>
<dbReference type="PANTHER" id="PTHR30146:SF145">
    <property type="entry name" value="RIBOSE OPERON REPRESSOR"/>
    <property type="match status" value="1"/>
</dbReference>
<gene>
    <name evidence="3" type="ORF">ACFFLH_03325</name>
</gene>
<keyword evidence="1" id="KW-0732">Signal</keyword>
<evidence type="ECO:0000259" key="2">
    <source>
        <dbReference type="Pfam" id="PF13407"/>
    </source>
</evidence>
<accession>A0ABV5Z835</accession>
<organism evidence="3 4">
    <name type="scientific">Balneatrix alpica</name>
    <dbReference type="NCBI Taxonomy" id="75684"/>
    <lineage>
        <taxon>Bacteria</taxon>
        <taxon>Pseudomonadati</taxon>
        <taxon>Pseudomonadota</taxon>
        <taxon>Gammaproteobacteria</taxon>
        <taxon>Oceanospirillales</taxon>
        <taxon>Balneatrichaceae</taxon>
        <taxon>Balneatrix</taxon>
    </lineage>
</organism>
<dbReference type="Gene3D" id="3.40.50.2300">
    <property type="match status" value="2"/>
</dbReference>
<dbReference type="EMBL" id="JBHLZN010000001">
    <property type="protein sequence ID" value="MFB9885444.1"/>
    <property type="molecule type" value="Genomic_DNA"/>
</dbReference>
<dbReference type="RefSeq" id="WP_051527679.1">
    <property type="nucleotide sequence ID" value="NZ_JBHLZN010000001.1"/>
</dbReference>
<sequence>MPFTSSVFARLSRSVIALCSLLLLSPSVTALEEWSISYWTLDEFYRLNPQQLLLAENMRQRISEPGQPLTPAPTTPLRITLVQPGNQFSSYWTSNIKAMQERLAELGIPYQLEVVNLRPDDEARVQELHIAKVLAQQPDYLITTLDTLPHKKVLERVLTHGRTKLILQNITTPLKEWQSTPPLLYVGFDHIQGSRMLADYLKRTLPANSSYGVLYWQPGYVSQARGDSLIQELQQHSQLQLHSAFYTEASRDSAKARTLEMLRQHPQPTFIYACATDLALGAADALAELGLSQQVALNGWGGTELELEQLQAGRLQVTVMRMNDDSGIAIAEAIRSDLLGEAVPQVFAGSMVLVTTKTPDTELQRLRHQAYRYSRKQP</sequence>
<dbReference type="SUPFAM" id="SSF53822">
    <property type="entry name" value="Periplasmic binding protein-like I"/>
    <property type="match status" value="1"/>
</dbReference>
<protein>
    <submittedName>
        <fullName evidence="3">Substrate-binding domain-containing protein</fullName>
    </submittedName>
</protein>
<feature type="chain" id="PRO_5045455044" evidence="1">
    <location>
        <begin position="31"/>
        <end position="378"/>
    </location>
</feature>
<evidence type="ECO:0000256" key="1">
    <source>
        <dbReference type="SAM" id="SignalP"/>
    </source>
</evidence>
<dbReference type="Pfam" id="PF13407">
    <property type="entry name" value="Peripla_BP_4"/>
    <property type="match status" value="1"/>
</dbReference>